<name>A0A3E2W0R4_CLOIN</name>
<protein>
    <submittedName>
        <fullName evidence="2">Uncharacterized protein</fullName>
    </submittedName>
</protein>
<evidence type="ECO:0000313" key="3">
    <source>
        <dbReference type="Proteomes" id="UP000260025"/>
    </source>
</evidence>
<feature type="transmembrane region" description="Helical" evidence="1">
    <location>
        <begin position="42"/>
        <end position="60"/>
    </location>
</feature>
<dbReference type="EMBL" id="QVEV01000004">
    <property type="protein sequence ID" value="RGC17539.1"/>
    <property type="molecule type" value="Genomic_DNA"/>
</dbReference>
<proteinExistence type="predicted"/>
<keyword evidence="1" id="KW-1133">Transmembrane helix</keyword>
<feature type="transmembrane region" description="Helical" evidence="1">
    <location>
        <begin position="14"/>
        <end position="36"/>
    </location>
</feature>
<gene>
    <name evidence="2" type="ORF">DXA38_04305</name>
</gene>
<keyword evidence="1" id="KW-0472">Membrane</keyword>
<evidence type="ECO:0000313" key="2">
    <source>
        <dbReference type="EMBL" id="RGC17539.1"/>
    </source>
</evidence>
<dbReference type="AlphaFoldDB" id="A0A3E2W0R4"/>
<reference evidence="2 3" key="1">
    <citation type="submission" date="2018-08" db="EMBL/GenBank/DDBJ databases">
        <title>A genome reference for cultivated species of the human gut microbiota.</title>
        <authorList>
            <person name="Zou Y."/>
            <person name="Xue W."/>
            <person name="Luo G."/>
        </authorList>
    </citation>
    <scope>NUCLEOTIDE SEQUENCE [LARGE SCALE GENOMIC DNA]</scope>
    <source>
        <strain evidence="2 3">OF01-2LB</strain>
    </source>
</reference>
<accession>A0A3E2W0R4</accession>
<sequence>MVPLAGGKMGKKKFITTLLISLIVLFGVIILNTVYAIFDVKYILLGATIGYIFAFVSYYLKSNQE</sequence>
<comment type="caution">
    <text evidence="2">The sequence shown here is derived from an EMBL/GenBank/DDBJ whole genome shotgun (WGS) entry which is preliminary data.</text>
</comment>
<evidence type="ECO:0000256" key="1">
    <source>
        <dbReference type="SAM" id="Phobius"/>
    </source>
</evidence>
<keyword evidence="1" id="KW-0812">Transmembrane</keyword>
<dbReference type="Proteomes" id="UP000260025">
    <property type="component" value="Unassembled WGS sequence"/>
</dbReference>
<dbReference type="RefSeq" id="WP_043037448.1">
    <property type="nucleotide sequence ID" value="NZ_JAHOLM010000011.1"/>
</dbReference>
<organism evidence="2 3">
    <name type="scientific">Clostridium innocuum</name>
    <dbReference type="NCBI Taxonomy" id="1522"/>
    <lineage>
        <taxon>Bacteria</taxon>
        <taxon>Bacillati</taxon>
        <taxon>Bacillota</taxon>
        <taxon>Clostridia</taxon>
        <taxon>Eubacteriales</taxon>
        <taxon>Clostridiaceae</taxon>
        <taxon>Clostridium</taxon>
    </lineage>
</organism>